<keyword evidence="1" id="KW-0812">Transmembrane</keyword>
<keyword evidence="1" id="KW-0472">Membrane</keyword>
<feature type="transmembrane region" description="Helical" evidence="1">
    <location>
        <begin position="7"/>
        <end position="26"/>
    </location>
</feature>
<organism evidence="2 3">
    <name type="scientific">Mucilaginibacter lutimaris</name>
    <dbReference type="NCBI Taxonomy" id="931629"/>
    <lineage>
        <taxon>Bacteria</taxon>
        <taxon>Pseudomonadati</taxon>
        <taxon>Bacteroidota</taxon>
        <taxon>Sphingobacteriia</taxon>
        <taxon>Sphingobacteriales</taxon>
        <taxon>Sphingobacteriaceae</taxon>
        <taxon>Mucilaginibacter</taxon>
    </lineage>
</organism>
<dbReference type="EMBL" id="JBHTIA010000007">
    <property type="protein sequence ID" value="MFD0765354.1"/>
    <property type="molecule type" value="Genomic_DNA"/>
</dbReference>
<protein>
    <submittedName>
        <fullName evidence="2">Uncharacterized protein</fullName>
    </submittedName>
</protein>
<comment type="caution">
    <text evidence="2">The sequence shown here is derived from an EMBL/GenBank/DDBJ whole genome shotgun (WGS) entry which is preliminary data.</text>
</comment>
<accession>A0ABW2ZGY5</accession>
<gene>
    <name evidence="2" type="ORF">ACFQZI_10865</name>
</gene>
<evidence type="ECO:0000313" key="3">
    <source>
        <dbReference type="Proteomes" id="UP001597073"/>
    </source>
</evidence>
<dbReference type="Proteomes" id="UP001597073">
    <property type="component" value="Unassembled WGS sequence"/>
</dbReference>
<reference evidence="3" key="1">
    <citation type="journal article" date="2019" name="Int. J. Syst. Evol. Microbiol.">
        <title>The Global Catalogue of Microorganisms (GCM) 10K type strain sequencing project: providing services to taxonomists for standard genome sequencing and annotation.</title>
        <authorList>
            <consortium name="The Broad Institute Genomics Platform"/>
            <consortium name="The Broad Institute Genome Sequencing Center for Infectious Disease"/>
            <person name="Wu L."/>
            <person name="Ma J."/>
        </authorList>
    </citation>
    <scope>NUCLEOTIDE SEQUENCE [LARGE SCALE GENOMIC DNA]</scope>
    <source>
        <strain evidence="3">CCUG 60742</strain>
    </source>
</reference>
<dbReference type="RefSeq" id="WP_377142412.1">
    <property type="nucleotide sequence ID" value="NZ_JBHTIA010000007.1"/>
</dbReference>
<evidence type="ECO:0000313" key="2">
    <source>
        <dbReference type="EMBL" id="MFD0765354.1"/>
    </source>
</evidence>
<feature type="transmembrane region" description="Helical" evidence="1">
    <location>
        <begin position="38"/>
        <end position="60"/>
    </location>
</feature>
<sequence length="71" mass="8633">MKKQPWFYGNLYPVYILIPVLAYTYFKIRDDYSIPYIKIIQVIIAFINLGLVVFMQVVHYKRKQFERGLKK</sequence>
<keyword evidence="3" id="KW-1185">Reference proteome</keyword>
<name>A0ABW2ZGY5_9SPHI</name>
<proteinExistence type="predicted"/>
<evidence type="ECO:0000256" key="1">
    <source>
        <dbReference type="SAM" id="Phobius"/>
    </source>
</evidence>
<keyword evidence="1" id="KW-1133">Transmembrane helix</keyword>